<keyword evidence="1" id="KW-0961">Cell wall biogenesis/degradation</keyword>
<sequence length="170" mass="17515">MSRGGTADGCVRGSVRRGVVVVLALATAAVMLVEGVAAAREPAAPVVPGTPCSATAVACVDLVGLRAWLFEEGQVLRGPVPISIGAGGEARTPAGRFRVEWKNRDHVSGESGGPMPFAVFFAPGGIAFHEGNLQTKSAGCVRLSREEASAFFDHLQVGDEVQVHDDPAPA</sequence>
<evidence type="ECO:0000256" key="1">
    <source>
        <dbReference type="PROSITE-ProRule" id="PRU01373"/>
    </source>
</evidence>
<keyword evidence="4" id="KW-1185">Reference proteome</keyword>
<name>A0ABS6U343_9PSEU</name>
<dbReference type="InterPro" id="IPR005490">
    <property type="entry name" value="LD_TPept_cat_dom"/>
</dbReference>
<dbReference type="EMBL" id="JADQDF010000001">
    <property type="protein sequence ID" value="MBW0126586.1"/>
    <property type="molecule type" value="Genomic_DNA"/>
</dbReference>
<keyword evidence="1" id="KW-0133">Cell shape</keyword>
<protein>
    <submittedName>
        <fullName evidence="3">L,D-transpeptidase</fullName>
    </submittedName>
</protein>
<feature type="domain" description="L,D-TPase catalytic" evidence="2">
    <location>
        <begin position="56"/>
        <end position="164"/>
    </location>
</feature>
<dbReference type="Proteomes" id="UP000694300">
    <property type="component" value="Unassembled WGS sequence"/>
</dbReference>
<comment type="pathway">
    <text evidence="1">Cell wall biogenesis; peptidoglycan biosynthesis.</text>
</comment>
<feature type="active site" description="Proton donor/acceptor" evidence="1">
    <location>
        <position position="129"/>
    </location>
</feature>
<feature type="active site" description="Nucleophile" evidence="1">
    <location>
        <position position="140"/>
    </location>
</feature>
<gene>
    <name evidence="3" type="ORF">I4I82_02625</name>
</gene>
<organism evidence="3 4">
    <name type="scientific">Pseudonocardia oceani</name>
    <dbReference type="NCBI Taxonomy" id="2792013"/>
    <lineage>
        <taxon>Bacteria</taxon>
        <taxon>Bacillati</taxon>
        <taxon>Actinomycetota</taxon>
        <taxon>Actinomycetes</taxon>
        <taxon>Pseudonocardiales</taxon>
        <taxon>Pseudonocardiaceae</taxon>
        <taxon>Pseudonocardia</taxon>
    </lineage>
</organism>
<keyword evidence="1" id="KW-0573">Peptidoglycan synthesis</keyword>
<dbReference type="CDD" id="cd16913">
    <property type="entry name" value="YkuD_like"/>
    <property type="match status" value="1"/>
</dbReference>
<dbReference type="InterPro" id="IPR050979">
    <property type="entry name" value="LD-transpeptidase"/>
</dbReference>
<reference evidence="3 4" key="1">
    <citation type="submission" date="2020-11" db="EMBL/GenBank/DDBJ databases">
        <title>Pseudonocardia abyssalis sp. nov. and Pseudonocardia oceani sp. nov., description and phylogenomic analysis of two novel actinomycetes isolated from the deep Southern Ocean.</title>
        <authorList>
            <person name="Parra J."/>
        </authorList>
    </citation>
    <scope>NUCLEOTIDE SEQUENCE [LARGE SCALE GENOMIC DNA]</scope>
    <source>
        <strain evidence="4">KRD185</strain>
    </source>
</reference>
<dbReference type="PROSITE" id="PS52029">
    <property type="entry name" value="LD_TPASE"/>
    <property type="match status" value="1"/>
</dbReference>
<dbReference type="PANTHER" id="PTHR30582">
    <property type="entry name" value="L,D-TRANSPEPTIDASE"/>
    <property type="match status" value="1"/>
</dbReference>
<accession>A0ABS6U343</accession>
<evidence type="ECO:0000313" key="4">
    <source>
        <dbReference type="Proteomes" id="UP000694300"/>
    </source>
</evidence>
<evidence type="ECO:0000313" key="3">
    <source>
        <dbReference type="EMBL" id="MBW0126586.1"/>
    </source>
</evidence>
<dbReference type="PANTHER" id="PTHR30582:SF33">
    <property type="entry name" value="EXPORTED PROTEIN"/>
    <property type="match status" value="1"/>
</dbReference>
<proteinExistence type="predicted"/>
<dbReference type="Pfam" id="PF03734">
    <property type="entry name" value="YkuD"/>
    <property type="match status" value="1"/>
</dbReference>
<comment type="caution">
    <text evidence="3">The sequence shown here is derived from an EMBL/GenBank/DDBJ whole genome shotgun (WGS) entry which is preliminary data.</text>
</comment>
<evidence type="ECO:0000259" key="2">
    <source>
        <dbReference type="PROSITE" id="PS52029"/>
    </source>
</evidence>